<evidence type="ECO:0000256" key="2">
    <source>
        <dbReference type="ARBA" id="ARBA00022741"/>
    </source>
</evidence>
<dbReference type="InterPro" id="IPR011704">
    <property type="entry name" value="ATPase_dyneun-rel_AAA"/>
</dbReference>
<dbReference type="PANTHER" id="PTHR42759:SF1">
    <property type="entry name" value="MAGNESIUM-CHELATASE SUBUNIT CHLD"/>
    <property type="match status" value="1"/>
</dbReference>
<evidence type="ECO:0000313" key="5">
    <source>
        <dbReference type="EMBL" id="AFU59847.1"/>
    </source>
</evidence>
<proteinExistence type="inferred from homology"/>
<protein>
    <submittedName>
        <fullName evidence="5">Putative ATPase, AAA-5</fullName>
    </submittedName>
</protein>
<dbReference type="InterPro" id="IPR027417">
    <property type="entry name" value="P-loop_NTPase"/>
</dbReference>
<dbReference type="Proteomes" id="UP000008037">
    <property type="component" value="Chromosome"/>
</dbReference>
<keyword evidence="6" id="KW-1185">Reference proteome</keyword>
<dbReference type="InterPro" id="IPR050764">
    <property type="entry name" value="CbbQ/NirQ/NorQ/GpvN"/>
</dbReference>
<dbReference type="GeneID" id="13794948"/>
<accession>K0IM03</accession>
<dbReference type="PATRIC" id="fig|1237085.11.peg.2904"/>
<dbReference type="CDD" id="cd00009">
    <property type="entry name" value="AAA"/>
    <property type="match status" value="1"/>
</dbReference>
<organism evidence="5 6">
    <name type="scientific">Nitrososphaera gargensis (strain Ga9.2)</name>
    <dbReference type="NCBI Taxonomy" id="1237085"/>
    <lineage>
        <taxon>Archaea</taxon>
        <taxon>Nitrososphaerota</taxon>
        <taxon>Nitrososphaeria</taxon>
        <taxon>Nitrososphaerales</taxon>
        <taxon>Nitrososphaeraceae</taxon>
        <taxon>Nitrososphaera</taxon>
    </lineage>
</organism>
<dbReference type="OrthoDB" id="9837at2157"/>
<sequence>MDYLGKDAHADGVGNNKVTTRLRTFNQQSKITLQISRLKSYESPLKKKYDVEKYDLTSNYVFPDSMSELIPKHTPEYIDHGQRYVERIMRALYYFKQCALIGPSGTGKTHIVYAVAEIAGLPLWEINCGLQTTSFDLFGRYIGLGKENWVDGQIVSWCRHGGILYLDEANMMKQDVATRLNPLLDTRGHIVLNEKDNEIIPRHPLSYVIISMNPFSVEFAGTKPLNAAFRRRMSVWINFDYLSTGSKVNESEIDLIQERGGVTREIAMQMVKAAAQLRANYKKGDLPYGPSVGDLINWAKLVADGLDIHTAAEETIVSTTSDDIATQESVRRIIKLAGGHQLLRPSIQSAETLDD</sequence>
<reference evidence="5 6" key="1">
    <citation type="journal article" date="2012" name="Environ. Microbiol.">
        <title>The genome of the ammonia-oxidizing Candidatus Nitrososphaera gargensis: insights into metabolic versatility and environmental adaptations.</title>
        <authorList>
            <person name="Spang A."/>
            <person name="Poehlein A."/>
            <person name="Offre P."/>
            <person name="Zumbragel S."/>
            <person name="Haider S."/>
            <person name="Rychlik N."/>
            <person name="Nowka B."/>
            <person name="Schmeisser C."/>
            <person name="Lebedeva E.V."/>
            <person name="Rattei T."/>
            <person name="Bohm C."/>
            <person name="Schmid M."/>
            <person name="Galushko A."/>
            <person name="Hatzenpichler R."/>
            <person name="Weinmaier T."/>
            <person name="Daniel R."/>
            <person name="Schleper C."/>
            <person name="Spieck E."/>
            <person name="Streit W."/>
            <person name="Wagner M."/>
        </authorList>
    </citation>
    <scope>NUCLEOTIDE SEQUENCE [LARGE SCALE GENOMIC DNA]</scope>
    <source>
        <strain evidence="6">Ga9.2</strain>
    </source>
</reference>
<dbReference type="SMART" id="SM00382">
    <property type="entry name" value="AAA"/>
    <property type="match status" value="1"/>
</dbReference>
<keyword evidence="3" id="KW-0067">ATP-binding</keyword>
<dbReference type="GO" id="GO:0005524">
    <property type="term" value="F:ATP binding"/>
    <property type="evidence" value="ECO:0007669"/>
    <property type="project" value="UniProtKB-KW"/>
</dbReference>
<comment type="similarity">
    <text evidence="1">Belongs to the CbbQ/NirQ/NorQ/GpvN family.</text>
</comment>
<dbReference type="AlphaFoldDB" id="K0IM03"/>
<dbReference type="InterPro" id="IPR013615">
    <property type="entry name" value="CbbQ_C"/>
</dbReference>
<gene>
    <name evidence="5" type="ordered locus">Ngar_c29290</name>
</gene>
<dbReference type="SUPFAM" id="SSF52540">
    <property type="entry name" value="P-loop containing nucleoside triphosphate hydrolases"/>
    <property type="match status" value="1"/>
</dbReference>
<name>K0IM03_NITGG</name>
<dbReference type="KEGG" id="nga:Ngar_c29290"/>
<evidence type="ECO:0000259" key="4">
    <source>
        <dbReference type="SMART" id="SM00382"/>
    </source>
</evidence>
<dbReference type="EMBL" id="CP002408">
    <property type="protein sequence ID" value="AFU59847.1"/>
    <property type="molecule type" value="Genomic_DNA"/>
</dbReference>
<dbReference type="RefSeq" id="WP_015020381.1">
    <property type="nucleotide sequence ID" value="NC_018719.1"/>
</dbReference>
<dbReference type="BioCyc" id="CNIT1237085:G1324-2929-MONOMER"/>
<dbReference type="Gene3D" id="3.40.50.300">
    <property type="entry name" value="P-loop containing nucleotide triphosphate hydrolases"/>
    <property type="match status" value="1"/>
</dbReference>
<dbReference type="Pfam" id="PF08406">
    <property type="entry name" value="CbbQ_C"/>
    <property type="match status" value="1"/>
</dbReference>
<keyword evidence="2" id="KW-0547">Nucleotide-binding</keyword>
<feature type="domain" description="AAA+ ATPase" evidence="4">
    <location>
        <begin position="94"/>
        <end position="240"/>
    </location>
</feature>
<dbReference type="PANTHER" id="PTHR42759">
    <property type="entry name" value="MOXR FAMILY PROTEIN"/>
    <property type="match status" value="1"/>
</dbReference>
<dbReference type="Pfam" id="PF07728">
    <property type="entry name" value="AAA_5"/>
    <property type="match status" value="1"/>
</dbReference>
<dbReference type="STRING" id="1237085.Ngar_c29290"/>
<dbReference type="InParanoid" id="K0IM03"/>
<evidence type="ECO:0000313" key="6">
    <source>
        <dbReference type="Proteomes" id="UP000008037"/>
    </source>
</evidence>
<evidence type="ECO:0000256" key="3">
    <source>
        <dbReference type="ARBA" id="ARBA00022840"/>
    </source>
</evidence>
<dbReference type="InterPro" id="IPR003593">
    <property type="entry name" value="AAA+_ATPase"/>
</dbReference>
<evidence type="ECO:0000256" key="1">
    <source>
        <dbReference type="ARBA" id="ARBA00009417"/>
    </source>
</evidence>
<dbReference type="GO" id="GO:0016887">
    <property type="term" value="F:ATP hydrolysis activity"/>
    <property type="evidence" value="ECO:0007669"/>
    <property type="project" value="InterPro"/>
</dbReference>
<dbReference type="HOGENOM" id="CLU_779916_0_0_2"/>